<dbReference type="InterPro" id="IPR011009">
    <property type="entry name" value="Kinase-like_dom_sf"/>
</dbReference>
<protein>
    <recommendedName>
        <fullName evidence="5">MPN domain-containing protein</fullName>
    </recommendedName>
</protein>
<dbReference type="InterPro" id="IPR000555">
    <property type="entry name" value="JAMM/MPN+_dom"/>
</dbReference>
<dbReference type="Pfam" id="PF13012">
    <property type="entry name" value="MitMem_reg"/>
    <property type="match status" value="1"/>
</dbReference>
<dbReference type="InterPro" id="IPR045307">
    <property type="entry name" value="ADCK1_dom"/>
</dbReference>
<keyword evidence="7" id="KW-1185">Reference proteome</keyword>
<dbReference type="GO" id="GO:0031369">
    <property type="term" value="F:translation initiation factor binding"/>
    <property type="evidence" value="ECO:0007669"/>
    <property type="project" value="InterPro"/>
</dbReference>
<gene>
    <name evidence="6" type="ORF">MERGE_002338</name>
</gene>
<keyword evidence="3" id="KW-0396">Initiation factor</keyword>
<dbReference type="PANTHER" id="PTHR43173:SF19">
    <property type="entry name" value="AARF DOMAIN-CONTAINING PROTEIN KINASE 1"/>
    <property type="match status" value="1"/>
</dbReference>
<evidence type="ECO:0000256" key="1">
    <source>
        <dbReference type="ARBA" id="ARBA00009670"/>
    </source>
</evidence>
<dbReference type="SUPFAM" id="SSF56112">
    <property type="entry name" value="Protein kinase-like (PK-like)"/>
    <property type="match status" value="1"/>
</dbReference>
<dbReference type="InterPro" id="IPR004147">
    <property type="entry name" value="ABC1_dom"/>
</dbReference>
<evidence type="ECO:0000313" key="7">
    <source>
        <dbReference type="Proteomes" id="UP000663699"/>
    </source>
</evidence>
<dbReference type="CDD" id="cd08064">
    <property type="entry name" value="MPN_eIF3f"/>
    <property type="match status" value="1"/>
</dbReference>
<evidence type="ECO:0000259" key="5">
    <source>
        <dbReference type="PROSITE" id="PS50249"/>
    </source>
</evidence>
<keyword evidence="2" id="KW-0963">Cytoplasm</keyword>
<dbReference type="PANTHER" id="PTHR43173">
    <property type="entry name" value="ABC1 FAMILY PROTEIN"/>
    <property type="match status" value="1"/>
</dbReference>
<accession>A0A899FXL2</accession>
<dbReference type="SMART" id="SM00232">
    <property type="entry name" value="JAB_MPN"/>
    <property type="match status" value="1"/>
</dbReference>
<name>A0A899FXL2_9ASCO</name>
<dbReference type="OrthoDB" id="427480at2759"/>
<evidence type="ECO:0000313" key="6">
    <source>
        <dbReference type="EMBL" id="QSL65034.1"/>
    </source>
</evidence>
<dbReference type="EMBL" id="CP054535">
    <property type="protein sequence ID" value="QSL65034.1"/>
    <property type="molecule type" value="Genomic_DNA"/>
</dbReference>
<dbReference type="GO" id="GO:0005852">
    <property type="term" value="C:eukaryotic translation initiation factor 3 complex"/>
    <property type="evidence" value="ECO:0007669"/>
    <property type="project" value="InterPro"/>
</dbReference>
<feature type="domain" description="MPN" evidence="5">
    <location>
        <begin position="24"/>
        <end position="160"/>
    </location>
</feature>
<proteinExistence type="inferred from homology"/>
<organism evidence="6 7">
    <name type="scientific">Pneumocystis wakefieldiae</name>
    <dbReference type="NCBI Taxonomy" id="38082"/>
    <lineage>
        <taxon>Eukaryota</taxon>
        <taxon>Fungi</taxon>
        <taxon>Dikarya</taxon>
        <taxon>Ascomycota</taxon>
        <taxon>Taphrinomycotina</taxon>
        <taxon>Pneumocystomycetes</taxon>
        <taxon>Pneumocystaceae</taxon>
        <taxon>Pneumocystis</taxon>
    </lineage>
</organism>
<dbReference type="AlphaFoldDB" id="A0A899FXL2"/>
<comment type="similarity">
    <text evidence="1">Belongs to the protein kinase superfamily. ADCK protein kinase family.</text>
</comment>
<evidence type="ECO:0000256" key="2">
    <source>
        <dbReference type="ARBA" id="ARBA00022490"/>
    </source>
</evidence>
<dbReference type="GO" id="GO:0007005">
    <property type="term" value="P:mitochondrion organization"/>
    <property type="evidence" value="ECO:0007669"/>
    <property type="project" value="TreeGrafter"/>
</dbReference>
<reference evidence="6" key="1">
    <citation type="submission" date="2020-06" db="EMBL/GenBank/DDBJ databases">
        <title>Genomes of multiple members of Pneumocystis genus reveal paths to human pathogen Pneumocystis jirovecii.</title>
        <authorList>
            <person name="Cisse O.H."/>
            <person name="Ma L."/>
            <person name="Dekker J."/>
            <person name="Khil P."/>
            <person name="Jo J."/>
            <person name="Brenchley J."/>
            <person name="Blair R."/>
            <person name="Pahar B."/>
            <person name="Chabe M."/>
            <person name="Van Rompay K.A."/>
            <person name="Keesler R."/>
            <person name="Sukura A."/>
            <person name="Hirsch V."/>
            <person name="Kutty G."/>
            <person name="Liu Y."/>
            <person name="Peng L."/>
            <person name="Chen J."/>
            <person name="Song J."/>
            <person name="Weissenbacher-Lang C."/>
            <person name="Xu J."/>
            <person name="Upham N.S."/>
            <person name="Stajich J.E."/>
            <person name="Cuomo C.A."/>
            <person name="Cushion M.T."/>
            <person name="Kovacs J.A."/>
        </authorList>
    </citation>
    <scope>NUCLEOTIDE SEQUENCE</scope>
    <source>
        <strain evidence="6">2A</strain>
    </source>
</reference>
<dbReference type="GO" id="GO:0004865">
    <property type="term" value="F:protein serine/threonine phosphatase inhibitor activity"/>
    <property type="evidence" value="ECO:0007669"/>
    <property type="project" value="InterPro"/>
</dbReference>
<dbReference type="GO" id="GO:0055088">
    <property type="term" value="P:lipid homeostasis"/>
    <property type="evidence" value="ECO:0007669"/>
    <property type="project" value="TreeGrafter"/>
</dbReference>
<dbReference type="GO" id="GO:0008237">
    <property type="term" value="F:metallopeptidase activity"/>
    <property type="evidence" value="ECO:0007669"/>
    <property type="project" value="InterPro"/>
</dbReference>
<dbReference type="InterPro" id="IPR051130">
    <property type="entry name" value="Mito_struct-func_regulator"/>
</dbReference>
<dbReference type="Pfam" id="PF07491">
    <property type="entry name" value="PPI_Ypi1"/>
    <property type="match status" value="1"/>
</dbReference>
<dbReference type="PROSITE" id="PS50249">
    <property type="entry name" value="MPN"/>
    <property type="match status" value="1"/>
</dbReference>
<dbReference type="InterPro" id="IPR027531">
    <property type="entry name" value="eIF3f"/>
</dbReference>
<dbReference type="Gene3D" id="3.40.140.10">
    <property type="entry name" value="Cytidine Deaminase, domain 2"/>
    <property type="match status" value="1"/>
</dbReference>
<dbReference type="InterPro" id="IPR011107">
    <property type="entry name" value="PPI_Ypi1"/>
</dbReference>
<keyword evidence="4" id="KW-0648">Protein biosynthesis</keyword>
<evidence type="ECO:0000256" key="3">
    <source>
        <dbReference type="ARBA" id="ARBA00022540"/>
    </source>
</evidence>
<evidence type="ECO:0000256" key="4">
    <source>
        <dbReference type="ARBA" id="ARBA00022917"/>
    </source>
</evidence>
<dbReference type="GO" id="GO:0003743">
    <property type="term" value="F:translation initiation factor activity"/>
    <property type="evidence" value="ECO:0007669"/>
    <property type="project" value="UniProtKB-KW"/>
</dbReference>
<dbReference type="InterPro" id="IPR037518">
    <property type="entry name" value="MPN"/>
</dbReference>
<dbReference type="Pfam" id="PF03109">
    <property type="entry name" value="ABC1"/>
    <property type="match status" value="1"/>
</dbReference>
<dbReference type="Pfam" id="PF01398">
    <property type="entry name" value="JAB"/>
    <property type="match status" value="1"/>
</dbReference>
<dbReference type="InterPro" id="IPR024969">
    <property type="entry name" value="EIF3F/CSN6-like_C"/>
</dbReference>
<dbReference type="CDD" id="cd13969">
    <property type="entry name" value="ADCK1-like"/>
    <property type="match status" value="1"/>
</dbReference>
<sequence length="852" mass="98906">MGIFLYPEKLTGSYISPIFNTVNVVVDPIVLFLILDHSLRRNHGQDRVIGTLLGIRSEDGSEIEIRNCFVVPHNENQDQVEVDMEYHKTMYDLHRKTNLHEVVVGWFATLSKLNTFSALIQNFYSSSSDGTYPFPAVHLTVSFDFKAGINCKTYISSAVGVTSERTVDSCLFLPIPHEIRYYDFERNAFDSILKAKNEESRKTSILADMNNLEDSIEKILCILKKAKKYVESVMDGKNRSNPAVIRFLMDNVNVSPNIDMLDVEKMFNNHLQDVLMLVCLLCKDGFWDWLISYEYIGLATIRTFRLISTAALCFNDYRRTINSNYLNEQERIYALSLCHKRCAERTLSCLEKNGGIFIKLGQHLSSMSYLIPSEWTSTMVCLQDKCPSSSIDDIKKMFLDDTGKSLEDFFLFFDEKPVGVASLAQVHRAIMRETGREVAVKVQHPSLRNFMIIDVFLTKKILSSIKRFFPEFTLTWLSEEMEFSLQQELNFKEEAKNAIRIKRHFEKIKRFSVYIPEIIWSEKRILIMEYIRGVRIDDHNYMLANNISRNEVSAELSHIFNEMIFGEDRYLHCDPHGGNLFIRARLKTSQLRHNFEIVLLDHGLYRQIPLDLQRSYARLWFSIINMNEKDMKQYSYEVAGISEDKFHLFTSAITGRDFASLKKSIVKKKGNNLNRIIVTRGFIIRLVELLNDVPRIMLLLFKTNDLLRSLDESLKTTYGPKRTYGILGKYCARVIYQEDLDKLHSRKVSGNYWNLSFFAQYLLSFRIIRLTGASSERRVRFDETAIDNEGMGKKKSKICCIYHKPREYDESSSSDTDSSSDIQVNSGNFQLFDKTSRHLNAYETYPKTRKIS</sequence>
<dbReference type="Proteomes" id="UP000663699">
    <property type="component" value="Chromosome 4"/>
</dbReference>
<dbReference type="GO" id="GO:0005743">
    <property type="term" value="C:mitochondrial inner membrane"/>
    <property type="evidence" value="ECO:0007669"/>
    <property type="project" value="TreeGrafter"/>
</dbReference>